<feature type="region of interest" description="Disordered" evidence="2">
    <location>
        <begin position="1"/>
        <end position="36"/>
    </location>
</feature>
<sequence>MSTVPEPMEEAPGGGAPEVGSETPSPEPEISEVAPPKPTRKWWQKALTWLLIVLAAFVAGFGVAFFALYFPLQREATAMRQELTTLRQDYEKTSAELTTLRADYQRVEEALAAGQMDMVLSRLISNVSYARLALITKDNLTAQQELSAAEARLKDLEPLLNDPQTMQALQERFKTIRSSLSSNPNKALEELRLLSENLARIRMR</sequence>
<feature type="coiled-coil region" evidence="1">
    <location>
        <begin position="76"/>
        <end position="110"/>
    </location>
</feature>
<keyword evidence="3" id="KW-0812">Transmembrane</keyword>
<comment type="caution">
    <text evidence="4">The sequence shown here is derived from an EMBL/GenBank/DDBJ whole genome shotgun (WGS) entry which is preliminary data.</text>
</comment>
<evidence type="ECO:0000313" key="5">
    <source>
        <dbReference type="Proteomes" id="UP001254165"/>
    </source>
</evidence>
<evidence type="ECO:0000313" key="4">
    <source>
        <dbReference type="EMBL" id="MDT8897993.1"/>
    </source>
</evidence>
<organism evidence="4 5">
    <name type="scientific">Thermanaerothrix solaris</name>
    <dbReference type="NCBI Taxonomy" id="3058434"/>
    <lineage>
        <taxon>Bacteria</taxon>
        <taxon>Bacillati</taxon>
        <taxon>Chloroflexota</taxon>
        <taxon>Anaerolineae</taxon>
        <taxon>Anaerolineales</taxon>
        <taxon>Anaerolineaceae</taxon>
        <taxon>Thermanaerothrix</taxon>
    </lineage>
</organism>
<keyword evidence="5" id="KW-1185">Reference proteome</keyword>
<feature type="transmembrane region" description="Helical" evidence="3">
    <location>
        <begin position="46"/>
        <end position="70"/>
    </location>
</feature>
<name>A0ABU3NP71_9CHLR</name>
<keyword evidence="3" id="KW-1133">Transmembrane helix</keyword>
<dbReference type="RefSeq" id="WP_315624640.1">
    <property type="nucleotide sequence ID" value="NZ_JAUHMF010000001.1"/>
</dbReference>
<protein>
    <submittedName>
        <fullName evidence="4">Uncharacterized protein</fullName>
    </submittedName>
</protein>
<evidence type="ECO:0000256" key="2">
    <source>
        <dbReference type="SAM" id="MobiDB-lite"/>
    </source>
</evidence>
<keyword evidence="3" id="KW-0472">Membrane</keyword>
<keyword evidence="1" id="KW-0175">Coiled coil</keyword>
<evidence type="ECO:0000256" key="1">
    <source>
        <dbReference type="SAM" id="Coils"/>
    </source>
</evidence>
<dbReference type="Proteomes" id="UP001254165">
    <property type="component" value="Unassembled WGS sequence"/>
</dbReference>
<gene>
    <name evidence="4" type="ORF">QYE77_06900</name>
</gene>
<reference evidence="4 5" key="1">
    <citation type="submission" date="2023-07" db="EMBL/GenBank/DDBJ databases">
        <title>Novel species of Thermanaerothrix with wide hydrolytic capabilities.</title>
        <authorList>
            <person name="Zayulina K.S."/>
            <person name="Podosokorskaya O.A."/>
            <person name="Elcheninov A.G."/>
        </authorList>
    </citation>
    <scope>NUCLEOTIDE SEQUENCE [LARGE SCALE GENOMIC DNA]</scope>
    <source>
        <strain evidence="4 5">4228-RoL</strain>
    </source>
</reference>
<dbReference type="EMBL" id="JAUHMF010000001">
    <property type="protein sequence ID" value="MDT8897993.1"/>
    <property type="molecule type" value="Genomic_DNA"/>
</dbReference>
<accession>A0ABU3NP71</accession>
<proteinExistence type="predicted"/>
<evidence type="ECO:0000256" key="3">
    <source>
        <dbReference type="SAM" id="Phobius"/>
    </source>
</evidence>